<dbReference type="EMBL" id="CAJC01000029">
    <property type="protein sequence ID" value="CCI51803.1"/>
    <property type="molecule type" value="Genomic_DNA"/>
</dbReference>
<gene>
    <name evidence="1" type="ORF">BN13_1240023</name>
</gene>
<dbReference type="PANTHER" id="PTHR19288">
    <property type="entry name" value="4-NITROPHENYLPHOSPHATASE-RELATED"/>
    <property type="match status" value="1"/>
</dbReference>
<dbReference type="NCBIfam" id="TIGR01460">
    <property type="entry name" value="HAD-SF-IIA"/>
    <property type="match status" value="1"/>
</dbReference>
<comment type="caution">
    <text evidence="1">The sequence shown here is derived from an EMBL/GenBank/DDBJ whole genome shotgun (WGS) entry which is preliminary data.</text>
</comment>
<dbReference type="Pfam" id="PF13344">
    <property type="entry name" value="Hydrolase_6"/>
    <property type="match status" value="1"/>
</dbReference>
<keyword evidence="2" id="KW-1185">Reference proteome</keyword>
<organism evidence="1 2">
    <name type="scientific">Nostocoides jenkinsii Ben 74</name>
    <dbReference type="NCBI Taxonomy" id="1193518"/>
    <lineage>
        <taxon>Bacteria</taxon>
        <taxon>Bacillati</taxon>
        <taxon>Actinomycetota</taxon>
        <taxon>Actinomycetes</taxon>
        <taxon>Micrococcales</taxon>
        <taxon>Intrasporangiaceae</taxon>
        <taxon>Nostocoides</taxon>
    </lineage>
</organism>
<dbReference type="Proteomes" id="UP000035720">
    <property type="component" value="Unassembled WGS sequence"/>
</dbReference>
<dbReference type="GO" id="GO:0005737">
    <property type="term" value="C:cytoplasm"/>
    <property type="evidence" value="ECO:0007669"/>
    <property type="project" value="TreeGrafter"/>
</dbReference>
<dbReference type="SUPFAM" id="SSF56784">
    <property type="entry name" value="HAD-like"/>
    <property type="match status" value="1"/>
</dbReference>
<dbReference type="RefSeq" id="WP_235434081.1">
    <property type="nucleotide sequence ID" value="NZ_HF571038.1"/>
</dbReference>
<evidence type="ECO:0000313" key="1">
    <source>
        <dbReference type="EMBL" id="CCI51803.1"/>
    </source>
</evidence>
<dbReference type="AlphaFoldDB" id="A0A077MAR0"/>
<sequence>MGAPLLERYRGLVCDLDGVVYRGPEAVPYAVQSLNACSRPVVYATNNASRPPAEVAAHLRQLGLSAGPEAVVNSSMAGAAQIAARYPAGSPVLAVGGAGVAEALRDNGFRVVTDAADGVVAVLQGYGPDVRARDLAEAAYAIERGAAWIATNDDLTLPTERGIAPGNGTLVAAVATATGRQPVVVGKPHAPLYLMSVRVLGVAPADALGIGDRLETDVEGATAAGMDCLLVLSGVHNLADAALAAPARRPRYVLRDLRGLAEEYPDPVDLPDGAVACGASVARISGDALAVTGRSGEDGLDAARAALQAVWRFADAGGERLDEFAAQVRRLGELG</sequence>
<keyword evidence="1" id="KW-0378">Hydrolase</keyword>
<name>A0A077MAR0_9MICO</name>
<dbReference type="STRING" id="1193518.BN13_1240023"/>
<dbReference type="Pfam" id="PF13242">
    <property type="entry name" value="Hydrolase_like"/>
    <property type="match status" value="1"/>
</dbReference>
<dbReference type="PANTHER" id="PTHR19288:SF95">
    <property type="entry name" value="D-GLYCEROL 3-PHOSPHATE PHOSPHATASE"/>
    <property type="match status" value="1"/>
</dbReference>
<reference evidence="1 2" key="1">
    <citation type="journal article" date="2013" name="ISME J.">
        <title>A metabolic model for members of the genus Tetrasphaera involved in enhanced biological phosphorus removal.</title>
        <authorList>
            <person name="Kristiansen R."/>
            <person name="Nguyen H.T.T."/>
            <person name="Saunders A.M."/>
            <person name="Nielsen J.L."/>
            <person name="Wimmer R."/>
            <person name="Le V.Q."/>
            <person name="McIlroy S.J."/>
            <person name="Petrovski S."/>
            <person name="Seviour R.J."/>
            <person name="Calteau A."/>
            <person name="Nielsen K.L."/>
            <person name="Nielsen P.H."/>
        </authorList>
    </citation>
    <scope>NUCLEOTIDE SEQUENCE [LARGE SCALE GENOMIC DNA]</scope>
    <source>
        <strain evidence="1 2">Ben 74</strain>
    </source>
</reference>
<dbReference type="GO" id="GO:0016791">
    <property type="term" value="F:phosphatase activity"/>
    <property type="evidence" value="ECO:0007669"/>
    <property type="project" value="TreeGrafter"/>
</dbReference>
<dbReference type="Gene3D" id="3.40.50.1000">
    <property type="entry name" value="HAD superfamily/HAD-like"/>
    <property type="match status" value="2"/>
</dbReference>
<protein>
    <submittedName>
        <fullName evidence="1">Putative hydrolase (Modular protein)</fullName>
    </submittedName>
</protein>
<dbReference type="InterPro" id="IPR023214">
    <property type="entry name" value="HAD_sf"/>
</dbReference>
<accession>A0A077MAR0</accession>
<dbReference type="InterPro" id="IPR006357">
    <property type="entry name" value="HAD-SF_hydro_IIA"/>
</dbReference>
<dbReference type="InterPro" id="IPR036412">
    <property type="entry name" value="HAD-like_sf"/>
</dbReference>
<evidence type="ECO:0000313" key="2">
    <source>
        <dbReference type="Proteomes" id="UP000035720"/>
    </source>
</evidence>
<proteinExistence type="predicted"/>